<name>A0A1C3XII7_9BRAD</name>
<keyword evidence="2" id="KW-1185">Reference proteome</keyword>
<dbReference type="CDD" id="cd18809">
    <property type="entry name" value="SF1_C_RecD"/>
    <property type="match status" value="1"/>
</dbReference>
<evidence type="ECO:0000313" key="2">
    <source>
        <dbReference type="Proteomes" id="UP000199184"/>
    </source>
</evidence>
<sequence length="340" mass="36951">MERTNASVLFLGDRAQTLAVPAGSGIDLVARTIEAAEISKIVRQRDPELRVMVEQLAKGDVASAMETMARRGQIVEADGQAATVKTAVDNLFVQGGAAPDQSHLLICKSNATRLALDAEVRRRLRMDGVLTGEDVSLNAVTPSGRRYRLTLAKGDRIRLGIRCQIDDVAIINGTTGIVKDIIAEDEGHALIVADINGHELLFSSRDVVDNEGRVRLATDYASTIWSSQGLTSHTATIVADASFDRRDVYVALSRAKERSVLCLDSGAASFAVRAESGFDRTASEISVEERREHLIRQMSKWRVKSSTLDFVANPSAVGSRQNDVRRQHMRGLSIEAEAGQ</sequence>
<gene>
    <name evidence="1" type="ORF">GA0061098_1016161</name>
</gene>
<dbReference type="SUPFAM" id="SSF52540">
    <property type="entry name" value="P-loop containing nucleoside triphosphate hydrolases"/>
    <property type="match status" value="1"/>
</dbReference>
<dbReference type="Gene3D" id="2.30.30.940">
    <property type="match status" value="1"/>
</dbReference>
<dbReference type="Proteomes" id="UP000199184">
    <property type="component" value="Unassembled WGS sequence"/>
</dbReference>
<dbReference type="EMBL" id="FMAI01000016">
    <property type="protein sequence ID" value="SCB52097.1"/>
    <property type="molecule type" value="Genomic_DNA"/>
</dbReference>
<proteinExistence type="predicted"/>
<dbReference type="RefSeq" id="WP_245323657.1">
    <property type="nucleotide sequence ID" value="NZ_FMAI01000016.1"/>
</dbReference>
<evidence type="ECO:0000313" key="1">
    <source>
        <dbReference type="EMBL" id="SCB52097.1"/>
    </source>
</evidence>
<dbReference type="Pfam" id="PF13604">
    <property type="entry name" value="AAA_30"/>
    <property type="match status" value="1"/>
</dbReference>
<organism evidence="1 2">
    <name type="scientific">Bradyrhizobium shewense</name>
    <dbReference type="NCBI Taxonomy" id="1761772"/>
    <lineage>
        <taxon>Bacteria</taxon>
        <taxon>Pseudomonadati</taxon>
        <taxon>Pseudomonadota</taxon>
        <taxon>Alphaproteobacteria</taxon>
        <taxon>Hyphomicrobiales</taxon>
        <taxon>Nitrobacteraceae</taxon>
        <taxon>Bradyrhizobium</taxon>
    </lineage>
</organism>
<dbReference type="InterPro" id="IPR027417">
    <property type="entry name" value="P-loop_NTPase"/>
</dbReference>
<dbReference type="Gene3D" id="3.40.50.300">
    <property type="entry name" value="P-loop containing nucleotide triphosphate hydrolases"/>
    <property type="match status" value="2"/>
</dbReference>
<accession>A0A1C3XII7</accession>
<protein>
    <submittedName>
        <fullName evidence="1">AAA domain-containing protein</fullName>
    </submittedName>
</protein>
<reference evidence="2" key="1">
    <citation type="submission" date="2016-08" db="EMBL/GenBank/DDBJ databases">
        <authorList>
            <person name="Varghese N."/>
            <person name="Submissions Spin"/>
        </authorList>
    </citation>
    <scope>NUCLEOTIDE SEQUENCE [LARGE SCALE GENOMIC DNA]</scope>
    <source>
        <strain evidence="2">ERR11</strain>
    </source>
</reference>
<dbReference type="AlphaFoldDB" id="A0A1C3XII7"/>